<dbReference type="InterPro" id="IPR057512">
    <property type="entry name" value="RTG2_C"/>
</dbReference>
<dbReference type="Gene3D" id="3.30.420.40">
    <property type="match status" value="1"/>
</dbReference>
<dbReference type="SUPFAM" id="SSF53067">
    <property type="entry name" value="Actin-like ATPase domain"/>
    <property type="match status" value="2"/>
</dbReference>
<evidence type="ECO:0000313" key="3">
    <source>
        <dbReference type="EMBL" id="CEO47052.1"/>
    </source>
</evidence>
<dbReference type="PANTHER" id="PTHR30005">
    <property type="entry name" value="EXOPOLYPHOSPHATASE"/>
    <property type="match status" value="1"/>
</dbReference>
<dbReference type="InterPro" id="IPR043129">
    <property type="entry name" value="ATPase_NBD"/>
</dbReference>
<feature type="domain" description="Ppx/GppA phosphatase N-terminal" evidence="1">
    <location>
        <begin position="54"/>
        <end position="364"/>
    </location>
</feature>
<dbReference type="GO" id="GO:0006357">
    <property type="term" value="P:regulation of transcription by RNA polymerase II"/>
    <property type="evidence" value="ECO:0007669"/>
    <property type="project" value="TreeGrafter"/>
</dbReference>
<dbReference type="EMBL" id="CDPU01000006">
    <property type="protein sequence ID" value="CEO47052.1"/>
    <property type="molecule type" value="Genomic_DNA"/>
</dbReference>
<dbReference type="Pfam" id="PF23566">
    <property type="entry name" value="RTG2_C"/>
    <property type="match status" value="1"/>
</dbReference>
<dbReference type="InterPro" id="IPR003695">
    <property type="entry name" value="Ppx_GppA_N"/>
</dbReference>
<dbReference type="AlphaFoldDB" id="A0A0B7JUQ1"/>
<proteinExistence type="predicted"/>
<feature type="domain" description="RTG2 C-terminal" evidence="2">
    <location>
        <begin position="386"/>
        <end position="577"/>
    </location>
</feature>
<name>A0A0B7JUQ1_BIOOC</name>
<reference evidence="3" key="1">
    <citation type="submission" date="2015-01" db="EMBL/GenBank/DDBJ databases">
        <authorList>
            <person name="Durling Mikael"/>
        </authorList>
    </citation>
    <scope>NUCLEOTIDE SEQUENCE</scope>
</reference>
<accession>A0A0B7JUQ1</accession>
<sequence length="590" mass="64038">MSPLDIVTLDNLAQAIPKWSPDDENHLYAVVDMGSNGIRFSITSLAPPQTRLLAPIYSSRAGISLFDALQPSSTGELLFPQSTISSVSSTLAQFKELADLHHVPPSHIMVFATEAMRRAANSAAMLTAIAEATGGLRVQILEPSVETLFGAVMGSRSGLTDVSDGALFLDLGGGSVQITWVDTSLDDYEILAARAGNSMPFGAAKLTRVFREGDVGIQTTESDKLMVSMQAAFDNLCSQFPRLQKIREAYERGEDAKVNVYMCGGGCRGYGSMLMHNDEISPYPIPTVGSYTVTGASFKKVTEMRRINDTYEGKIPGLSKRRRQQFDAISAVMEAFSTAVPNIRHVTFCKGSNRDGALMMKLPRAIRESNPLDVIANVDTGDKALFEAVASLLAKAIPPEAQLDQVPTVLNIDGLRTLFIKEIWARAGHEADSNASFSLHYAICRDADAPGLSHLARALLGTTVAARWGSGMGPVDAKLAELLGGILKRYSKEAIFWALYIGAVANALVTIVPVRPSNVEILQKSIRFEARLLKVPDEKDSLQLSISIHPKILRFVDVEELSSRFKSILKNGDKKPKKKTSVIILPLTQE</sequence>
<dbReference type="FunFam" id="3.30.420.40:FF:000191">
    <property type="entry name" value="Retrograde regulation protein 2"/>
    <property type="match status" value="1"/>
</dbReference>
<dbReference type="PANTHER" id="PTHR30005:SF0">
    <property type="entry name" value="RETROGRADE REGULATION PROTEIN 2"/>
    <property type="match status" value="1"/>
</dbReference>
<evidence type="ECO:0000259" key="1">
    <source>
        <dbReference type="Pfam" id="PF02541"/>
    </source>
</evidence>
<dbReference type="Pfam" id="PF02541">
    <property type="entry name" value="Ppx-GppA"/>
    <property type="match status" value="1"/>
</dbReference>
<evidence type="ECO:0000259" key="2">
    <source>
        <dbReference type="Pfam" id="PF23566"/>
    </source>
</evidence>
<organism evidence="3">
    <name type="scientific">Bionectria ochroleuca</name>
    <name type="common">Gliocladium roseum</name>
    <dbReference type="NCBI Taxonomy" id="29856"/>
    <lineage>
        <taxon>Eukaryota</taxon>
        <taxon>Fungi</taxon>
        <taxon>Dikarya</taxon>
        <taxon>Ascomycota</taxon>
        <taxon>Pezizomycotina</taxon>
        <taxon>Sordariomycetes</taxon>
        <taxon>Hypocreomycetidae</taxon>
        <taxon>Hypocreales</taxon>
        <taxon>Bionectriaceae</taxon>
        <taxon>Clonostachys</taxon>
    </lineage>
</organism>
<dbReference type="InterPro" id="IPR050273">
    <property type="entry name" value="GppA/Ppx_hydrolase"/>
</dbReference>
<dbReference type="Gene3D" id="3.30.420.150">
    <property type="entry name" value="Exopolyphosphatase. Domain 2"/>
    <property type="match status" value="1"/>
</dbReference>
<gene>
    <name evidence="3" type="ORF">BN869_000003107_1</name>
</gene>
<protein>
    <submittedName>
        <fullName evidence="3">Uncharacterized protein</fullName>
    </submittedName>
</protein>